<accession>A0A9P5PQE3</accession>
<evidence type="ECO:0000256" key="2">
    <source>
        <dbReference type="ARBA" id="ARBA00022670"/>
    </source>
</evidence>
<evidence type="ECO:0000256" key="1">
    <source>
        <dbReference type="ARBA" id="ARBA00007447"/>
    </source>
</evidence>
<dbReference type="FunFam" id="2.40.70.10:FF:000115">
    <property type="entry name" value="Lysosomal aspartic protease"/>
    <property type="match status" value="1"/>
</dbReference>
<dbReference type="InterPro" id="IPR001969">
    <property type="entry name" value="Aspartic_peptidase_AS"/>
</dbReference>
<feature type="signal peptide" evidence="9">
    <location>
        <begin position="1"/>
        <end position="22"/>
    </location>
</feature>
<evidence type="ECO:0000256" key="6">
    <source>
        <dbReference type="PIRSR" id="PIRSR601461-2"/>
    </source>
</evidence>
<evidence type="ECO:0000256" key="4">
    <source>
        <dbReference type="ARBA" id="ARBA00022801"/>
    </source>
</evidence>
<feature type="disulfide bond" evidence="6">
    <location>
        <begin position="111"/>
        <end position="115"/>
    </location>
</feature>
<keyword evidence="3 7" id="KW-0064">Aspartyl protease</keyword>
<dbReference type="InterPro" id="IPR021109">
    <property type="entry name" value="Peptidase_aspartic_dom_sf"/>
</dbReference>
<dbReference type="PANTHER" id="PTHR47966">
    <property type="entry name" value="BETA-SITE APP-CLEAVING ENZYME, ISOFORM A-RELATED"/>
    <property type="match status" value="1"/>
</dbReference>
<dbReference type="Proteomes" id="UP000772434">
    <property type="component" value="Unassembled WGS sequence"/>
</dbReference>
<keyword evidence="12" id="KW-1185">Reference proteome</keyword>
<feature type="domain" description="Peptidase A1" evidence="10">
    <location>
        <begin position="80"/>
        <end position="423"/>
    </location>
</feature>
<feature type="active site" evidence="5">
    <location>
        <position position="297"/>
    </location>
</feature>
<dbReference type="PROSITE" id="PS00141">
    <property type="entry name" value="ASP_PROTEASE"/>
    <property type="match status" value="1"/>
</dbReference>
<keyword evidence="6" id="KW-1015">Disulfide bond</keyword>
<keyword evidence="9" id="KW-0732">Signal</keyword>
<dbReference type="Gene3D" id="2.40.70.10">
    <property type="entry name" value="Acid Proteases"/>
    <property type="match status" value="2"/>
</dbReference>
<comment type="caution">
    <text evidence="11">The sequence shown here is derived from an EMBL/GenBank/DDBJ whole genome shotgun (WGS) entry which is preliminary data.</text>
</comment>
<feature type="active site" evidence="5">
    <location>
        <position position="98"/>
    </location>
</feature>
<dbReference type="EMBL" id="JADNRY010000072">
    <property type="protein sequence ID" value="KAF9067496.1"/>
    <property type="molecule type" value="Genomic_DNA"/>
</dbReference>
<dbReference type="OrthoDB" id="771136at2759"/>
<gene>
    <name evidence="11" type="ORF">BDP27DRAFT_1225670</name>
</gene>
<feature type="region of interest" description="Disordered" evidence="8">
    <location>
        <begin position="428"/>
        <end position="471"/>
    </location>
</feature>
<name>A0A9P5PQE3_9AGAR</name>
<dbReference type="PROSITE" id="PS51767">
    <property type="entry name" value="PEPTIDASE_A1"/>
    <property type="match status" value="1"/>
</dbReference>
<dbReference type="InterPro" id="IPR001461">
    <property type="entry name" value="Aspartic_peptidase_A1"/>
</dbReference>
<evidence type="ECO:0000256" key="3">
    <source>
        <dbReference type="ARBA" id="ARBA00022750"/>
    </source>
</evidence>
<evidence type="ECO:0000259" key="10">
    <source>
        <dbReference type="PROSITE" id="PS51767"/>
    </source>
</evidence>
<reference evidence="11" key="1">
    <citation type="submission" date="2020-11" db="EMBL/GenBank/DDBJ databases">
        <authorList>
            <consortium name="DOE Joint Genome Institute"/>
            <person name="Ahrendt S."/>
            <person name="Riley R."/>
            <person name="Andreopoulos W."/>
            <person name="Labutti K."/>
            <person name="Pangilinan J."/>
            <person name="Ruiz-Duenas F.J."/>
            <person name="Barrasa J.M."/>
            <person name="Sanchez-Garcia M."/>
            <person name="Camarero S."/>
            <person name="Miyauchi S."/>
            <person name="Serrano A."/>
            <person name="Linde D."/>
            <person name="Babiker R."/>
            <person name="Drula E."/>
            <person name="Ayuso-Fernandez I."/>
            <person name="Pacheco R."/>
            <person name="Padilla G."/>
            <person name="Ferreira P."/>
            <person name="Barriuso J."/>
            <person name="Kellner H."/>
            <person name="Castanera R."/>
            <person name="Alfaro M."/>
            <person name="Ramirez L."/>
            <person name="Pisabarro A.G."/>
            <person name="Kuo A."/>
            <person name="Tritt A."/>
            <person name="Lipzen A."/>
            <person name="He G."/>
            <person name="Yan M."/>
            <person name="Ng V."/>
            <person name="Cullen D."/>
            <person name="Martin F."/>
            <person name="Rosso M.-N."/>
            <person name="Henrissat B."/>
            <person name="Hibbett D."/>
            <person name="Martinez A.T."/>
            <person name="Grigoriev I.V."/>
        </authorList>
    </citation>
    <scope>NUCLEOTIDE SEQUENCE</scope>
    <source>
        <strain evidence="11">AH 40177</strain>
    </source>
</reference>
<dbReference type="SUPFAM" id="SSF50630">
    <property type="entry name" value="Acid proteases"/>
    <property type="match status" value="1"/>
</dbReference>
<dbReference type="PRINTS" id="PR00792">
    <property type="entry name" value="PEPSIN"/>
</dbReference>
<evidence type="ECO:0000313" key="11">
    <source>
        <dbReference type="EMBL" id="KAF9067496.1"/>
    </source>
</evidence>
<evidence type="ECO:0000256" key="8">
    <source>
        <dbReference type="SAM" id="MobiDB-lite"/>
    </source>
</evidence>
<protein>
    <submittedName>
        <fullName evidence="11">Aspartic peptidase domain-containing protein</fullName>
    </submittedName>
</protein>
<keyword evidence="2 7" id="KW-0645">Protease</keyword>
<dbReference type="GO" id="GO:0004190">
    <property type="term" value="F:aspartic-type endopeptidase activity"/>
    <property type="evidence" value="ECO:0007669"/>
    <property type="project" value="UniProtKB-KW"/>
</dbReference>
<dbReference type="GO" id="GO:0006508">
    <property type="term" value="P:proteolysis"/>
    <property type="evidence" value="ECO:0007669"/>
    <property type="project" value="UniProtKB-KW"/>
</dbReference>
<dbReference type="CDD" id="cd05471">
    <property type="entry name" value="pepsin_like"/>
    <property type="match status" value="1"/>
</dbReference>
<dbReference type="AlphaFoldDB" id="A0A9P5PQE3"/>
<evidence type="ECO:0000256" key="5">
    <source>
        <dbReference type="PIRSR" id="PIRSR601461-1"/>
    </source>
</evidence>
<comment type="similarity">
    <text evidence="1 7">Belongs to the peptidase A1 family.</text>
</comment>
<feature type="chain" id="PRO_5040327216" evidence="9">
    <location>
        <begin position="23"/>
        <end position="471"/>
    </location>
</feature>
<dbReference type="InterPro" id="IPR033121">
    <property type="entry name" value="PEPTIDASE_A1"/>
</dbReference>
<organism evidence="11 12">
    <name type="scientific">Rhodocollybia butyracea</name>
    <dbReference type="NCBI Taxonomy" id="206335"/>
    <lineage>
        <taxon>Eukaryota</taxon>
        <taxon>Fungi</taxon>
        <taxon>Dikarya</taxon>
        <taxon>Basidiomycota</taxon>
        <taxon>Agaricomycotina</taxon>
        <taxon>Agaricomycetes</taxon>
        <taxon>Agaricomycetidae</taxon>
        <taxon>Agaricales</taxon>
        <taxon>Marasmiineae</taxon>
        <taxon>Omphalotaceae</taxon>
        <taxon>Rhodocollybia</taxon>
    </lineage>
</organism>
<evidence type="ECO:0000256" key="9">
    <source>
        <dbReference type="SAM" id="SignalP"/>
    </source>
</evidence>
<dbReference type="PANTHER" id="PTHR47966:SF6">
    <property type="entry name" value="PEPTIDASE A1 DOMAIN-CONTAINING PROTEIN"/>
    <property type="match status" value="1"/>
</dbReference>
<evidence type="ECO:0000313" key="12">
    <source>
        <dbReference type="Proteomes" id="UP000772434"/>
    </source>
</evidence>
<keyword evidence="4 7" id="KW-0378">Hydrolase</keyword>
<dbReference type="Pfam" id="PF00026">
    <property type="entry name" value="Asp"/>
    <property type="match status" value="1"/>
</dbReference>
<sequence length="471" mass="48183">MTPISRLSLLIILSIISAGISAEPLHLPVTRRENSTPRDIHYYAAAADRTRAKFGFPVSSTRKRGSANVQFFIQGDDASYFGTIMIGTPPQPMNVILDTGSSDLWVVSSTCTRACGRVPTFNSASSSTFQTSTSSAAGRNGGTTIQYGSGTVAGTIAQDTVHMGSFSVTSQTFLLATSTSTGLVQNPVSGIMGLAFQSIASTESTPFWQALVNAQSLSTPEMGVWLARAGNQSSSDNADVPGGIFTLGGVNTTLFSGDIKFTNTAGTPSFWLLNLDSLTAQSQTITLNASNQLAAIDTGTTLIGGPSDAVQEFYANIPGSGPVLGQEGFFSFPCSTTINATLTFNGTTWPIDPTDMNVGPVQTGSTSCLGGIFDLTLGSDIPVGTGNPSWVVGDVFLKNVYTVFRGTPSSSGTSNGTPAIGFAQLSSAAGGSGTVSSSGSSSALTTTSAATSTPSSSGATSPLSSSPLRCP</sequence>
<evidence type="ECO:0000256" key="7">
    <source>
        <dbReference type="RuleBase" id="RU000454"/>
    </source>
</evidence>
<dbReference type="InterPro" id="IPR034164">
    <property type="entry name" value="Pepsin-like_dom"/>
</dbReference>
<proteinExistence type="inferred from homology"/>